<dbReference type="GO" id="GO:0051119">
    <property type="term" value="F:sugar transmembrane transporter activity"/>
    <property type="evidence" value="ECO:0007669"/>
    <property type="project" value="InterPro"/>
</dbReference>
<keyword evidence="4 5" id="KW-0472">Membrane</keyword>
<dbReference type="EMBL" id="CP027668">
    <property type="protein sequence ID" value="AVO44136.1"/>
    <property type="molecule type" value="Genomic_DNA"/>
</dbReference>
<organism evidence="6 7">
    <name type="scientific">Phreatobacter cathodiphilus</name>
    <dbReference type="NCBI Taxonomy" id="1868589"/>
    <lineage>
        <taxon>Bacteria</taxon>
        <taxon>Pseudomonadati</taxon>
        <taxon>Pseudomonadota</taxon>
        <taxon>Alphaproteobacteria</taxon>
        <taxon>Hyphomicrobiales</taxon>
        <taxon>Phreatobacteraceae</taxon>
        <taxon>Phreatobacter</taxon>
    </lineage>
</organism>
<gene>
    <name evidence="6" type="ORF">C6569_03125</name>
</gene>
<evidence type="ECO:0000256" key="4">
    <source>
        <dbReference type="ARBA" id="ARBA00023136"/>
    </source>
</evidence>
<evidence type="ECO:0000256" key="3">
    <source>
        <dbReference type="ARBA" id="ARBA00022989"/>
    </source>
</evidence>
<dbReference type="InterPro" id="IPR047662">
    <property type="entry name" value="SemiSWEET"/>
</dbReference>
<dbReference type="KEGG" id="phr:C6569_03125"/>
<feature type="transmembrane region" description="Helical" evidence="5">
    <location>
        <begin position="33"/>
        <end position="52"/>
    </location>
</feature>
<dbReference type="RefSeq" id="WP_106747466.1">
    <property type="nucleotide sequence ID" value="NZ_CP027668.1"/>
</dbReference>
<evidence type="ECO:0000313" key="6">
    <source>
        <dbReference type="EMBL" id="AVO44136.1"/>
    </source>
</evidence>
<dbReference type="OrthoDB" id="9814012at2"/>
<keyword evidence="7" id="KW-1185">Reference proteome</keyword>
<protein>
    <recommendedName>
        <fullName evidence="8">MtN3 and saliva related transmembrane protein</fullName>
    </recommendedName>
</protein>
<sequence>MLTTAIGGLAAVLTSLSYLPQIWKAWQTQETADISYGMLAVLGAGLSLWVVYGIRQGDWVIIASNIVAVSLIAVLAAIKARAER</sequence>
<dbReference type="Proteomes" id="UP000237889">
    <property type="component" value="Chromosome"/>
</dbReference>
<dbReference type="AlphaFoldDB" id="A0A2S0N7N9"/>
<evidence type="ECO:0008006" key="8">
    <source>
        <dbReference type="Google" id="ProtNLM"/>
    </source>
</evidence>
<accession>A0A2S0N7N9</accession>
<feature type="transmembrane region" description="Helical" evidence="5">
    <location>
        <begin position="59"/>
        <end position="78"/>
    </location>
</feature>
<evidence type="ECO:0000256" key="5">
    <source>
        <dbReference type="SAM" id="Phobius"/>
    </source>
</evidence>
<evidence type="ECO:0000256" key="1">
    <source>
        <dbReference type="ARBA" id="ARBA00004141"/>
    </source>
</evidence>
<keyword evidence="2 5" id="KW-0812">Transmembrane</keyword>
<evidence type="ECO:0000313" key="7">
    <source>
        <dbReference type="Proteomes" id="UP000237889"/>
    </source>
</evidence>
<name>A0A2S0N7N9_9HYPH</name>
<dbReference type="Gene3D" id="1.20.1280.290">
    <property type="match status" value="1"/>
</dbReference>
<dbReference type="GO" id="GO:0016020">
    <property type="term" value="C:membrane"/>
    <property type="evidence" value="ECO:0007669"/>
    <property type="project" value="UniProtKB-SubCell"/>
</dbReference>
<dbReference type="InterPro" id="IPR006603">
    <property type="entry name" value="PQ-loop_rpt"/>
</dbReference>
<dbReference type="Pfam" id="PF04193">
    <property type="entry name" value="PQ-loop"/>
    <property type="match status" value="1"/>
</dbReference>
<keyword evidence="3 5" id="KW-1133">Transmembrane helix</keyword>
<dbReference type="NCBIfam" id="NF037968">
    <property type="entry name" value="SemiSWEET_2"/>
    <property type="match status" value="1"/>
</dbReference>
<proteinExistence type="predicted"/>
<reference evidence="6 7" key="1">
    <citation type="submission" date="2018-03" db="EMBL/GenBank/DDBJ databases">
        <title>Genome sequencing of Phreatobacter sp.</title>
        <authorList>
            <person name="Kim S.-J."/>
            <person name="Heo J."/>
            <person name="Kwon S.-W."/>
        </authorList>
    </citation>
    <scope>NUCLEOTIDE SEQUENCE [LARGE SCALE GENOMIC DNA]</scope>
    <source>
        <strain evidence="6 7">S-12</strain>
    </source>
</reference>
<comment type="subcellular location">
    <subcellularLocation>
        <location evidence="1">Membrane</location>
        <topology evidence="1">Multi-pass membrane protein</topology>
    </subcellularLocation>
</comment>
<evidence type="ECO:0000256" key="2">
    <source>
        <dbReference type="ARBA" id="ARBA00022692"/>
    </source>
</evidence>